<accession>A0A1T4ZSV3</accession>
<keyword evidence="4" id="KW-0410">Iron transport</keyword>
<evidence type="ECO:0000313" key="15">
    <source>
        <dbReference type="EMBL" id="SKB25768.1"/>
    </source>
</evidence>
<dbReference type="GO" id="GO:0006826">
    <property type="term" value="P:iron ion transport"/>
    <property type="evidence" value="ECO:0007669"/>
    <property type="project" value="UniProtKB-KW"/>
</dbReference>
<evidence type="ECO:0000256" key="4">
    <source>
        <dbReference type="ARBA" id="ARBA00022496"/>
    </source>
</evidence>
<dbReference type="GO" id="GO:0009279">
    <property type="term" value="C:cell outer membrane"/>
    <property type="evidence" value="ECO:0007669"/>
    <property type="project" value="UniProtKB-SubCell"/>
</dbReference>
<dbReference type="PROSITE" id="PS52016">
    <property type="entry name" value="TONB_DEPENDENT_REC_3"/>
    <property type="match status" value="1"/>
</dbReference>
<dbReference type="STRING" id="439228.SAMN06295920_101174"/>
<dbReference type="OrthoDB" id="7223550at2"/>
<evidence type="ECO:0000256" key="9">
    <source>
        <dbReference type="ARBA" id="ARBA00023136"/>
    </source>
</evidence>
<keyword evidence="2 11" id="KW-0813">Transport</keyword>
<evidence type="ECO:0000259" key="13">
    <source>
        <dbReference type="Pfam" id="PF00593"/>
    </source>
</evidence>
<keyword evidence="8 12" id="KW-0798">TonB box</keyword>
<evidence type="ECO:0000256" key="7">
    <source>
        <dbReference type="ARBA" id="ARBA00023065"/>
    </source>
</evidence>
<dbReference type="PANTHER" id="PTHR32552:SF81">
    <property type="entry name" value="TONB-DEPENDENT OUTER MEMBRANE RECEPTOR"/>
    <property type="match status" value="1"/>
</dbReference>
<keyword evidence="9 11" id="KW-0472">Membrane</keyword>
<dbReference type="InterPro" id="IPR000531">
    <property type="entry name" value="Beta-barrel_TonB"/>
</dbReference>
<comment type="similarity">
    <text evidence="11 12">Belongs to the TonB-dependent receptor family.</text>
</comment>
<keyword evidence="5 11" id="KW-0812">Transmembrane</keyword>
<evidence type="ECO:0000256" key="11">
    <source>
        <dbReference type="PROSITE-ProRule" id="PRU01360"/>
    </source>
</evidence>
<protein>
    <submittedName>
        <fullName evidence="15">Outer membrane receptor proteins, mostly Fe transport</fullName>
    </submittedName>
</protein>
<dbReference type="InterPro" id="IPR012910">
    <property type="entry name" value="Plug_dom"/>
</dbReference>
<sequence length="786" mass="84611">MMRNRLLLSSAIAIGVPYGAGLLAPEIGMAQASQEAPATVDAVEEIVVTAQKREQSVQDVPISIAVTTGATMRQAQITNLNDLGNRISGVKVNKAGASDSLNIRGIGSGFNMGFEQSVATFIDGVYLSRSQATRVGFLDLERIEVLKGPQSTYFGSNAIAGALSAVTRKPSQTFEGYASALYAPSDGEYDLQLAVGGPLGEKLSGRAAIRFSGMDGYIRNVRINADGPDNRDVQGRLALRYETPGALDVNWRVDYAHFDDKHAEFQEILNCPPAPGYGAPGAGCLSVIAAGNADNKLDYRTSTGDSFFRLESVSSALNIAWTAGSHTLTSTTGFYWHDITRFTDSPLLAIAGLTGIGKSSGLPIYQREKFRSISQEVRLESEKGGFLEYVLGLYYDDSNLKGGLSFGFYFAPFFARLPGLVAPFTPIAQQVLGDQDQSNRSAFAAATLNLSPELRLNLGARYSSIRKENHRTTIVGFGDDLGRVKADMLLSPAATAAWTGTVGFPSGDYPVTHRTDDKFMPSINVQYDLTSDAMVFASYTTGFKAGGWAIGNTRDFFGPETVKSFEGGIKASWFGRKLTTNISLFNSRYNGLQESTTLINAAGLPVPAIANVGQARVRGVDLEVGIRPFAGASINANIGYLDAKYLEYPNAPCTQLQLLARPTGCTQNLAGKRKAFAPEWSGSVNANYAFELTDDLKAKLGAWVYFTSGYYQQASIDPLFYQPHYAKLDLRAAIAGSEDRWEAAVIAKNVTDKVTSSYRSVMTASNAVTAISDRSRSIAIQLSTKF</sequence>
<dbReference type="Gene3D" id="2.40.170.20">
    <property type="entry name" value="TonB-dependent receptor, beta-barrel domain"/>
    <property type="match status" value="1"/>
</dbReference>
<evidence type="ECO:0000259" key="14">
    <source>
        <dbReference type="Pfam" id="PF07715"/>
    </source>
</evidence>
<keyword evidence="16" id="KW-1185">Reference proteome</keyword>
<keyword evidence="7" id="KW-0406">Ion transport</keyword>
<feature type="domain" description="TonB-dependent receptor plug" evidence="14">
    <location>
        <begin position="57"/>
        <end position="162"/>
    </location>
</feature>
<dbReference type="Proteomes" id="UP000189818">
    <property type="component" value="Unassembled WGS sequence"/>
</dbReference>
<evidence type="ECO:0000256" key="6">
    <source>
        <dbReference type="ARBA" id="ARBA00023004"/>
    </source>
</evidence>
<dbReference type="InterPro" id="IPR036942">
    <property type="entry name" value="Beta-barrel_TonB_sf"/>
</dbReference>
<keyword evidence="6" id="KW-0408">Iron</keyword>
<evidence type="ECO:0000256" key="8">
    <source>
        <dbReference type="ARBA" id="ARBA00023077"/>
    </source>
</evidence>
<name>A0A1T4ZSV3_9SPHN</name>
<dbReference type="InterPro" id="IPR039426">
    <property type="entry name" value="TonB-dep_rcpt-like"/>
</dbReference>
<keyword evidence="10 11" id="KW-0998">Cell outer membrane</keyword>
<reference evidence="16" key="1">
    <citation type="submission" date="2017-02" db="EMBL/GenBank/DDBJ databases">
        <authorList>
            <person name="Varghese N."/>
            <person name="Submissions S."/>
        </authorList>
    </citation>
    <scope>NUCLEOTIDE SEQUENCE [LARGE SCALE GENOMIC DNA]</scope>
    <source>
        <strain evidence="16">UM2</strain>
    </source>
</reference>
<dbReference type="PANTHER" id="PTHR32552">
    <property type="entry name" value="FERRICHROME IRON RECEPTOR-RELATED"/>
    <property type="match status" value="1"/>
</dbReference>
<feature type="domain" description="TonB-dependent receptor-like beta-barrel" evidence="13">
    <location>
        <begin position="293"/>
        <end position="745"/>
    </location>
</feature>
<keyword evidence="3 11" id="KW-1134">Transmembrane beta strand</keyword>
<dbReference type="Pfam" id="PF00593">
    <property type="entry name" value="TonB_dep_Rec_b-barrel"/>
    <property type="match status" value="1"/>
</dbReference>
<organism evidence="15 16">
    <name type="scientific">Rhizorhabdus histidinilytica</name>
    <dbReference type="NCBI Taxonomy" id="439228"/>
    <lineage>
        <taxon>Bacteria</taxon>
        <taxon>Pseudomonadati</taxon>
        <taxon>Pseudomonadota</taxon>
        <taxon>Alphaproteobacteria</taxon>
        <taxon>Sphingomonadales</taxon>
        <taxon>Sphingomonadaceae</taxon>
        <taxon>Rhizorhabdus</taxon>
    </lineage>
</organism>
<evidence type="ECO:0000256" key="12">
    <source>
        <dbReference type="RuleBase" id="RU003357"/>
    </source>
</evidence>
<dbReference type="Pfam" id="PF07715">
    <property type="entry name" value="Plug"/>
    <property type="match status" value="1"/>
</dbReference>
<dbReference type="AlphaFoldDB" id="A0A1T4ZSV3"/>
<evidence type="ECO:0000256" key="10">
    <source>
        <dbReference type="ARBA" id="ARBA00023237"/>
    </source>
</evidence>
<evidence type="ECO:0000256" key="2">
    <source>
        <dbReference type="ARBA" id="ARBA00022448"/>
    </source>
</evidence>
<proteinExistence type="inferred from homology"/>
<keyword evidence="15" id="KW-0675">Receptor</keyword>
<evidence type="ECO:0000256" key="1">
    <source>
        <dbReference type="ARBA" id="ARBA00004571"/>
    </source>
</evidence>
<dbReference type="SUPFAM" id="SSF56935">
    <property type="entry name" value="Porins"/>
    <property type="match status" value="1"/>
</dbReference>
<evidence type="ECO:0000256" key="5">
    <source>
        <dbReference type="ARBA" id="ARBA00022692"/>
    </source>
</evidence>
<comment type="subcellular location">
    <subcellularLocation>
        <location evidence="1 11">Cell outer membrane</location>
        <topology evidence="1 11">Multi-pass membrane protein</topology>
    </subcellularLocation>
</comment>
<evidence type="ECO:0000313" key="16">
    <source>
        <dbReference type="Proteomes" id="UP000189818"/>
    </source>
</evidence>
<evidence type="ECO:0000256" key="3">
    <source>
        <dbReference type="ARBA" id="ARBA00022452"/>
    </source>
</evidence>
<dbReference type="EMBL" id="FUYM01000001">
    <property type="protein sequence ID" value="SKB25768.1"/>
    <property type="molecule type" value="Genomic_DNA"/>
</dbReference>
<gene>
    <name evidence="15" type="ORF">SAMN06295920_101174</name>
</gene>